<dbReference type="InterPro" id="IPR003395">
    <property type="entry name" value="RecF/RecN/SMC_N"/>
</dbReference>
<feature type="region of interest" description="Disordered" evidence="10">
    <location>
        <begin position="1"/>
        <end position="23"/>
    </location>
</feature>
<keyword evidence="4" id="KW-0067">ATP-binding</keyword>
<dbReference type="SUPFAM" id="SSF52540">
    <property type="entry name" value="P-loop containing nucleoside triphosphate hydrolases"/>
    <property type="match status" value="1"/>
</dbReference>
<dbReference type="Pfam" id="PF06470">
    <property type="entry name" value="SMC_hinge"/>
    <property type="match status" value="1"/>
</dbReference>
<dbReference type="InterPro" id="IPR027417">
    <property type="entry name" value="P-loop_NTPase"/>
</dbReference>
<evidence type="ECO:0000256" key="8">
    <source>
        <dbReference type="PIRNR" id="PIRNR005719"/>
    </source>
</evidence>
<evidence type="ECO:0000256" key="1">
    <source>
        <dbReference type="ARBA" id="ARBA00004123"/>
    </source>
</evidence>
<keyword evidence="6" id="KW-0226">DNA condensation</keyword>
<feature type="domain" description="SMC hinge" evidence="11">
    <location>
        <begin position="579"/>
        <end position="695"/>
    </location>
</feature>
<dbReference type="Gene3D" id="3.30.70.1620">
    <property type="match status" value="1"/>
</dbReference>
<dbReference type="SUPFAM" id="SSF75553">
    <property type="entry name" value="Smc hinge domain"/>
    <property type="match status" value="1"/>
</dbReference>
<evidence type="ECO:0000256" key="2">
    <source>
        <dbReference type="ARBA" id="ARBA00006005"/>
    </source>
</evidence>
<protein>
    <recommendedName>
        <fullName evidence="8">Structural maintenance of chromosomes protein</fullName>
    </recommendedName>
</protein>
<evidence type="ECO:0000313" key="12">
    <source>
        <dbReference type="EMBL" id="BES92369.1"/>
    </source>
</evidence>
<dbReference type="PIRSF" id="PIRSF005719">
    <property type="entry name" value="SMC"/>
    <property type="match status" value="1"/>
</dbReference>
<comment type="similarity">
    <text evidence="2">Belongs to the SMC family. SMC4 subfamily.</text>
</comment>
<dbReference type="InterPro" id="IPR036277">
    <property type="entry name" value="SMC_hinge_sf"/>
</dbReference>
<evidence type="ECO:0000256" key="7">
    <source>
        <dbReference type="ARBA" id="ARBA00023242"/>
    </source>
</evidence>
<dbReference type="PANTHER" id="PTHR18937:SF172">
    <property type="entry name" value="STRUCTURAL MAINTENANCE OF CHROMOSOMES PROTEIN"/>
    <property type="match status" value="1"/>
</dbReference>
<evidence type="ECO:0000256" key="10">
    <source>
        <dbReference type="SAM" id="MobiDB-lite"/>
    </source>
</evidence>
<keyword evidence="5 9" id="KW-0175">Coiled coil</keyword>
<evidence type="ECO:0000256" key="4">
    <source>
        <dbReference type="ARBA" id="ARBA00022840"/>
    </source>
</evidence>
<sequence>MPPAGRAPQQLSDESEEEEEEGGRRIAGVYIPPAPVPICSTECVGPRLIISKIVNENFKSYAGRQVLGHFHKNFTSIIGPNGSGKSNVIDSMLFVFGYRANKIRSKKLSVLIHKSENHQNIRSATVAVHFVRINDLPGDDYEIIPNSEFVISRTVFNDNTSYYCVDGKRVQFREVAQILRTHGIDLIHNRFLILQGEVEQIAMMKPKGLSEHETGMLEYLEDIIATSRYKKPLAKLEKKCELLTEERTEKANRVKIAEKDREAFRKPMEEAIEFLEKENEHTQLRNKSVQIQLHRALKKVEKLEAEKKTLDEALAGVIAKMNELKEKQAAKNADVADKEKEFDAMKKQKEQISDAILKFENALTVLNEDIKTTNKNRKKAIEAKKNEEQKLNDYEKLPEKNKKGIEELEKVAAKLKVARENEEKEVEKALAGLRSETQELQEQKEEVMERLLELNNRRDTAKNKYDKTNSEMKLFQNKEKNEKENLEKLIALREANKNKLRDSQMVEDELKSKLPRAEQTLGEATRELETLRKDEVTMAREFNTMRARLEEKRSSANAFTSRNKVLNFIMQKKAEGVLPGVFGRLGDLGGIDPKYDCAVSTACGLLDHIITDTVETASQCLEQLKKYDVGRGRFIALDKQQHLRSIYEKPFSAPQNIPRLFDLIRLQDERMKPAFYFALRNTLVANDLNQARSVAYGATRYRVVTLEGEIIEIEGTMSGGGREKRTGRMGRSATVTTDENPAEIAAMESRLEELGGRLAQTRDRIRNREDTVSTLTRDTQKWKVELSSASNLIKDLIESEPSLDNRIKQQEAAVKAACPDPGKVYELTTNLESLKEEYESAKEDSAAVQKEADKLTAQIKAITGGRMKEVQKKLDDTVKKLEKVEAEITKLTVEIQTSARNSKKSATKIGNLTGEITESENLLRKYSEEVTKIKDQANAKDGELAEINEKLKEASPTIKKLQAEVTALVKEMSAIKSSKMDEEGKVDIVKKKLKDANEVPLALRKELSKFKLHNLPFRPPPSELKTYTLEELSQFNENELEIASINCHDILKKMKPNLSAINDFNEKDAIYKTKCEELDDVTNRRNEVRQGFEEVRKARLSEFMEGFHIISYKLKEMYQTITLGGDAEFELVDSLDPFVEGVSFSVRPPRKSWKNISNLSGGEKTLSSLALVFALHYYKPSPLYVMDEIDAALDFKNVSIVGNYIKERTKNAQFIVISLRSNMFELANHLVGIYKTNNCTKSCSIIPEKYARMAEAQIERGRSV</sequence>
<dbReference type="PANTHER" id="PTHR18937">
    <property type="entry name" value="STRUCTURAL MAINTENANCE OF CHROMOSOMES SMC FAMILY MEMBER"/>
    <property type="match status" value="1"/>
</dbReference>
<evidence type="ECO:0000256" key="5">
    <source>
        <dbReference type="ARBA" id="ARBA00023054"/>
    </source>
</evidence>
<dbReference type="Gene3D" id="1.20.1060.20">
    <property type="match status" value="1"/>
</dbReference>
<organism evidence="12 13">
    <name type="scientific">Nesidiocoris tenuis</name>
    <dbReference type="NCBI Taxonomy" id="355587"/>
    <lineage>
        <taxon>Eukaryota</taxon>
        <taxon>Metazoa</taxon>
        <taxon>Ecdysozoa</taxon>
        <taxon>Arthropoda</taxon>
        <taxon>Hexapoda</taxon>
        <taxon>Insecta</taxon>
        <taxon>Pterygota</taxon>
        <taxon>Neoptera</taxon>
        <taxon>Paraneoptera</taxon>
        <taxon>Hemiptera</taxon>
        <taxon>Heteroptera</taxon>
        <taxon>Panheteroptera</taxon>
        <taxon>Cimicomorpha</taxon>
        <taxon>Miridae</taxon>
        <taxon>Dicyphina</taxon>
        <taxon>Nesidiocoris</taxon>
    </lineage>
</organism>
<dbReference type="Gene3D" id="1.20.58.60">
    <property type="match status" value="1"/>
</dbReference>
<name>A0ABN7AMA5_9HEMI</name>
<feature type="coiled-coil region" evidence="9">
    <location>
        <begin position="233"/>
        <end position="534"/>
    </location>
</feature>
<feature type="coiled-coil region" evidence="9">
    <location>
        <begin position="824"/>
        <end position="978"/>
    </location>
</feature>
<keyword evidence="7 8" id="KW-0539">Nucleus</keyword>
<keyword evidence="3" id="KW-0547">Nucleotide-binding</keyword>
<dbReference type="Gene3D" id="3.40.50.300">
    <property type="entry name" value="P-loop containing nucleotide triphosphate hydrolases"/>
    <property type="match status" value="2"/>
</dbReference>
<keyword evidence="13" id="KW-1185">Reference proteome</keyword>
<proteinExistence type="inferred from homology"/>
<evidence type="ECO:0000256" key="9">
    <source>
        <dbReference type="SAM" id="Coils"/>
    </source>
</evidence>
<dbReference type="InterPro" id="IPR010935">
    <property type="entry name" value="SMC_hinge"/>
</dbReference>
<dbReference type="SMART" id="SM00968">
    <property type="entry name" value="SMC_hinge"/>
    <property type="match status" value="1"/>
</dbReference>
<evidence type="ECO:0000313" key="13">
    <source>
        <dbReference type="Proteomes" id="UP001307889"/>
    </source>
</evidence>
<evidence type="ECO:0000256" key="6">
    <source>
        <dbReference type="ARBA" id="ARBA00023067"/>
    </source>
</evidence>
<dbReference type="Pfam" id="PF02463">
    <property type="entry name" value="SMC_N"/>
    <property type="match status" value="1"/>
</dbReference>
<reference evidence="12 13" key="1">
    <citation type="submission" date="2023-09" db="EMBL/GenBank/DDBJ databases">
        <title>Nesidiocoris tenuis whole genome shotgun sequence.</title>
        <authorList>
            <person name="Shibata T."/>
            <person name="Shimoda M."/>
            <person name="Kobayashi T."/>
            <person name="Uehara T."/>
        </authorList>
    </citation>
    <scope>NUCLEOTIDE SEQUENCE [LARGE SCALE GENOMIC DNA]</scope>
    <source>
        <strain evidence="12 13">Japan</strain>
    </source>
</reference>
<evidence type="ECO:0000259" key="11">
    <source>
        <dbReference type="SMART" id="SM00968"/>
    </source>
</evidence>
<dbReference type="InterPro" id="IPR024704">
    <property type="entry name" value="SMC"/>
</dbReference>
<comment type="subcellular location">
    <subcellularLocation>
        <location evidence="1 8">Nucleus</location>
    </subcellularLocation>
</comment>
<dbReference type="EMBL" id="AP028911">
    <property type="protein sequence ID" value="BES92369.1"/>
    <property type="molecule type" value="Genomic_DNA"/>
</dbReference>
<evidence type="ECO:0000256" key="3">
    <source>
        <dbReference type="ARBA" id="ARBA00022741"/>
    </source>
</evidence>
<gene>
    <name evidence="12" type="ORF">NTJ_05179</name>
</gene>
<accession>A0ABN7AMA5</accession>
<dbReference type="Proteomes" id="UP001307889">
    <property type="component" value="Chromosome 3"/>
</dbReference>